<dbReference type="EMBL" id="VSWD01000003">
    <property type="protein sequence ID" value="KAK3106224.1"/>
    <property type="molecule type" value="Genomic_DNA"/>
</dbReference>
<accession>A0AA89CA10</accession>
<evidence type="ECO:0000313" key="1">
    <source>
        <dbReference type="EMBL" id="KAK3106224.1"/>
    </source>
</evidence>
<proteinExistence type="predicted"/>
<protein>
    <recommendedName>
        <fullName evidence="3">Glutaredoxin</fullName>
    </recommendedName>
</protein>
<sequence length="82" mass="9594">MAKVVIAGKSDCPYYARAELLGDKLALNLPDFKLHKIVIQPEEWDKWLKDTCNARGWEHKKSPLVWRELVGPWREGSSDWWS</sequence>
<evidence type="ECO:0000313" key="2">
    <source>
        <dbReference type="Proteomes" id="UP001186944"/>
    </source>
</evidence>
<gene>
    <name evidence="1" type="ORF">FSP39_015499</name>
</gene>
<comment type="caution">
    <text evidence="1">The sequence shown here is derived from an EMBL/GenBank/DDBJ whole genome shotgun (WGS) entry which is preliminary data.</text>
</comment>
<keyword evidence="2" id="KW-1185">Reference proteome</keyword>
<name>A0AA89CA10_PINIB</name>
<evidence type="ECO:0008006" key="3">
    <source>
        <dbReference type="Google" id="ProtNLM"/>
    </source>
</evidence>
<dbReference type="AlphaFoldDB" id="A0AA89CA10"/>
<reference evidence="1" key="1">
    <citation type="submission" date="2019-08" db="EMBL/GenBank/DDBJ databases">
        <title>The improved chromosome-level genome for the pearl oyster Pinctada fucata martensii using PacBio sequencing and Hi-C.</title>
        <authorList>
            <person name="Zheng Z."/>
        </authorList>
    </citation>
    <scope>NUCLEOTIDE SEQUENCE</scope>
    <source>
        <strain evidence="1">ZZ-2019</strain>
        <tissue evidence="1">Adductor muscle</tissue>
    </source>
</reference>
<dbReference type="Proteomes" id="UP001186944">
    <property type="component" value="Unassembled WGS sequence"/>
</dbReference>
<organism evidence="1 2">
    <name type="scientific">Pinctada imbricata</name>
    <name type="common">Atlantic pearl-oyster</name>
    <name type="synonym">Pinctada martensii</name>
    <dbReference type="NCBI Taxonomy" id="66713"/>
    <lineage>
        <taxon>Eukaryota</taxon>
        <taxon>Metazoa</taxon>
        <taxon>Spiralia</taxon>
        <taxon>Lophotrochozoa</taxon>
        <taxon>Mollusca</taxon>
        <taxon>Bivalvia</taxon>
        <taxon>Autobranchia</taxon>
        <taxon>Pteriomorphia</taxon>
        <taxon>Pterioida</taxon>
        <taxon>Pterioidea</taxon>
        <taxon>Pteriidae</taxon>
        <taxon>Pinctada</taxon>
    </lineage>
</organism>